<feature type="transmembrane region" description="Helical" evidence="5">
    <location>
        <begin position="204"/>
        <end position="225"/>
    </location>
</feature>
<dbReference type="PANTHER" id="PTHR23503">
    <property type="entry name" value="SOLUTE CARRIER FAMILY 2"/>
    <property type="match status" value="1"/>
</dbReference>
<feature type="transmembrane region" description="Helical" evidence="5">
    <location>
        <begin position="329"/>
        <end position="350"/>
    </location>
</feature>
<protein>
    <recommendedName>
        <fullName evidence="6">Major facilitator superfamily (MFS) profile domain-containing protein</fullName>
    </recommendedName>
</protein>
<keyword evidence="3 5" id="KW-1133">Transmembrane helix</keyword>
<feature type="transmembrane region" description="Helical" evidence="5">
    <location>
        <begin position="385"/>
        <end position="413"/>
    </location>
</feature>
<evidence type="ECO:0000256" key="2">
    <source>
        <dbReference type="ARBA" id="ARBA00022692"/>
    </source>
</evidence>
<dbReference type="AlphaFoldDB" id="A0ABD2M3B5"/>
<evidence type="ECO:0000313" key="7">
    <source>
        <dbReference type="EMBL" id="KAL3121240.1"/>
    </source>
</evidence>
<evidence type="ECO:0000259" key="6">
    <source>
        <dbReference type="PROSITE" id="PS50850"/>
    </source>
</evidence>
<dbReference type="PANTHER" id="PTHR23503:SF96">
    <property type="entry name" value="MAJOR FACILITATOR SUPERFAMILY (MFS) PROFILE DOMAIN-CONTAINING PROTEIN"/>
    <property type="match status" value="1"/>
</dbReference>
<dbReference type="GO" id="GO:0016020">
    <property type="term" value="C:membrane"/>
    <property type="evidence" value="ECO:0007669"/>
    <property type="project" value="UniProtKB-SubCell"/>
</dbReference>
<comment type="subcellular location">
    <subcellularLocation>
        <location evidence="1">Membrane</location>
        <topology evidence="1">Multi-pass membrane protein</topology>
    </subcellularLocation>
</comment>
<keyword evidence="8" id="KW-1185">Reference proteome</keyword>
<keyword evidence="2 5" id="KW-0812">Transmembrane</keyword>
<dbReference type="EMBL" id="JBICBT010000192">
    <property type="protein sequence ID" value="KAL3121240.1"/>
    <property type="molecule type" value="Genomic_DNA"/>
</dbReference>
<name>A0ABD2M3B5_9BILA</name>
<dbReference type="SUPFAM" id="SSF103473">
    <property type="entry name" value="MFS general substrate transporter"/>
    <property type="match status" value="1"/>
</dbReference>
<feature type="transmembrane region" description="Helical" evidence="5">
    <location>
        <begin position="357"/>
        <end position="379"/>
    </location>
</feature>
<comment type="caution">
    <text evidence="7">The sequence shown here is derived from an EMBL/GenBank/DDBJ whole genome shotgun (WGS) entry which is preliminary data.</text>
</comment>
<dbReference type="Proteomes" id="UP001620626">
    <property type="component" value="Unassembled WGS sequence"/>
</dbReference>
<dbReference type="PROSITE" id="PS00216">
    <property type="entry name" value="SUGAR_TRANSPORT_1"/>
    <property type="match status" value="1"/>
</dbReference>
<dbReference type="InterPro" id="IPR045263">
    <property type="entry name" value="GLUT"/>
</dbReference>
<feature type="transmembrane region" description="Helical" evidence="5">
    <location>
        <begin position="112"/>
        <end position="134"/>
    </location>
</feature>
<keyword evidence="4 5" id="KW-0472">Membrane</keyword>
<reference evidence="7 8" key="1">
    <citation type="submission" date="2024-10" db="EMBL/GenBank/DDBJ databases">
        <authorList>
            <person name="Kim D."/>
        </authorList>
    </citation>
    <scope>NUCLEOTIDE SEQUENCE [LARGE SCALE GENOMIC DNA]</scope>
    <source>
        <strain evidence="7">BH-2024</strain>
    </source>
</reference>
<dbReference type="InterPro" id="IPR036259">
    <property type="entry name" value="MFS_trans_sf"/>
</dbReference>
<dbReference type="Pfam" id="PF00083">
    <property type="entry name" value="Sugar_tr"/>
    <property type="match status" value="1"/>
</dbReference>
<evidence type="ECO:0000256" key="4">
    <source>
        <dbReference type="ARBA" id="ARBA00023136"/>
    </source>
</evidence>
<dbReference type="InterPro" id="IPR020846">
    <property type="entry name" value="MFS_dom"/>
</dbReference>
<feature type="transmembrane region" description="Helical" evidence="5">
    <location>
        <begin position="27"/>
        <end position="46"/>
    </location>
</feature>
<feature type="transmembrane region" description="Helical" evidence="5">
    <location>
        <begin position="174"/>
        <end position="192"/>
    </location>
</feature>
<feature type="transmembrane region" description="Helical" evidence="5">
    <location>
        <begin position="81"/>
        <end position="100"/>
    </location>
</feature>
<accession>A0ABD2M3B5</accession>
<proteinExistence type="predicted"/>
<dbReference type="InterPro" id="IPR005829">
    <property type="entry name" value="Sugar_transporter_CS"/>
</dbReference>
<dbReference type="Gene3D" id="1.20.1250.20">
    <property type="entry name" value="MFS general substrate transporter like domains"/>
    <property type="match status" value="1"/>
</dbReference>
<evidence type="ECO:0000256" key="3">
    <source>
        <dbReference type="ARBA" id="ARBA00022989"/>
    </source>
</evidence>
<dbReference type="InterPro" id="IPR005828">
    <property type="entry name" value="MFS_sugar_transport-like"/>
</dbReference>
<dbReference type="PROSITE" id="PS50850">
    <property type="entry name" value="MFS"/>
    <property type="match status" value="1"/>
</dbReference>
<feature type="domain" description="Major facilitator superfamily (MFS) profile" evidence="6">
    <location>
        <begin position="33"/>
        <end position="481"/>
    </location>
</feature>
<feature type="transmembrane region" description="Helical" evidence="5">
    <location>
        <begin position="140"/>
        <end position="162"/>
    </location>
</feature>
<feature type="transmembrane region" description="Helical" evidence="5">
    <location>
        <begin position="290"/>
        <end position="309"/>
    </location>
</feature>
<sequence>MVSFSCPSSAGAQETPSAAQIRRLPPLSLFLCSLLVAFGVPFHYGFQLTLVSPVQRVMVQFINESVHSHYSIRLDRYDAEAVWGATVASFFAGAIPGAFLTQFVADNFGRKFGIVLSNAAIAFCALLASVSKFLNSIELFVASRFILGLFVTIGIGISSVFLIECSPVQCRGGIGMITGIMIQFGCIVGALLAMPELLGDQSHWWMLFLLEALMLIAVTVTMLTLHESPSFLLFCDQHDKAVDAAKFYWGQNKSANAILDGFRSEQTARSNAMGMLEVLRQKKSIGTAKGVWIGIFLSICMAFCGISVIDAYIVEVLQQTMNFSALSSSFVYIGIQTFGLFSLIFASLLVDRIGRRPLLFISISLLLFANLVISLILYLQGQSLFVNIALVLVVVLHSSALCCGVFPLSYFVANEMVAQNARSSVQGWSKMVDAISRSIVLSAYLPVRNKIGDGPAYALFFVPPLAAIGIYLYGALPETKNRTMAEIENKIAEMMAQKRRDREEKKDGKTNS</sequence>
<organism evidence="7 8">
    <name type="scientific">Heterodera trifolii</name>
    <dbReference type="NCBI Taxonomy" id="157864"/>
    <lineage>
        <taxon>Eukaryota</taxon>
        <taxon>Metazoa</taxon>
        <taxon>Ecdysozoa</taxon>
        <taxon>Nematoda</taxon>
        <taxon>Chromadorea</taxon>
        <taxon>Rhabditida</taxon>
        <taxon>Tylenchina</taxon>
        <taxon>Tylenchomorpha</taxon>
        <taxon>Tylenchoidea</taxon>
        <taxon>Heteroderidae</taxon>
        <taxon>Heteroderinae</taxon>
        <taxon>Heterodera</taxon>
    </lineage>
</organism>
<evidence type="ECO:0000256" key="5">
    <source>
        <dbReference type="SAM" id="Phobius"/>
    </source>
</evidence>
<feature type="transmembrane region" description="Helical" evidence="5">
    <location>
        <begin position="457"/>
        <end position="476"/>
    </location>
</feature>
<evidence type="ECO:0000313" key="8">
    <source>
        <dbReference type="Proteomes" id="UP001620626"/>
    </source>
</evidence>
<gene>
    <name evidence="7" type="ORF">niasHT_000393</name>
</gene>
<evidence type="ECO:0000256" key="1">
    <source>
        <dbReference type="ARBA" id="ARBA00004141"/>
    </source>
</evidence>